<feature type="domain" description="Carbohydrate binding module family 25" evidence="2">
    <location>
        <begin position="38"/>
        <end position="127"/>
    </location>
</feature>
<evidence type="ECO:0000256" key="1">
    <source>
        <dbReference type="SAM" id="SignalP"/>
    </source>
</evidence>
<evidence type="ECO:0000259" key="2">
    <source>
        <dbReference type="SMART" id="SM01066"/>
    </source>
</evidence>
<dbReference type="RefSeq" id="WP_089972240.1">
    <property type="nucleotide sequence ID" value="NZ_FNJM01000015.1"/>
</dbReference>
<evidence type="ECO:0000313" key="4">
    <source>
        <dbReference type="Proteomes" id="UP000198597"/>
    </source>
</evidence>
<dbReference type="InterPro" id="IPR005036">
    <property type="entry name" value="CBM21_dom"/>
</dbReference>
<dbReference type="InterPro" id="IPR005085">
    <property type="entry name" value="CBM25"/>
</dbReference>
<dbReference type="GO" id="GO:2001070">
    <property type="term" value="F:starch binding"/>
    <property type="evidence" value="ECO:0007669"/>
    <property type="project" value="InterPro"/>
</dbReference>
<keyword evidence="1" id="KW-0732">Signal</keyword>
<name>A0A1H0V8U6_9CLOT</name>
<dbReference type="SMART" id="SM01066">
    <property type="entry name" value="CBM_25"/>
    <property type="match status" value="1"/>
</dbReference>
<sequence>MKKIILCFLSVTLIMGTLLMPKTVHAAENDEWVVYRISAPISYDKVDTRDIKNITVHFGVNGWNEIKDVELSRHFVDAYMGRVFEAFWTDVYVKKGSTLDYCFKYDFNSNEVKWDNNNGKDYHVVVSQLP</sequence>
<dbReference type="Pfam" id="PF03370">
    <property type="entry name" value="CBM_21"/>
    <property type="match status" value="1"/>
</dbReference>
<dbReference type="Proteomes" id="UP000198597">
    <property type="component" value="Unassembled WGS sequence"/>
</dbReference>
<evidence type="ECO:0000313" key="3">
    <source>
        <dbReference type="EMBL" id="SDP74989.1"/>
    </source>
</evidence>
<protein>
    <submittedName>
        <fullName evidence="3">Starch/carbohydrate-binding module (Family 53)</fullName>
    </submittedName>
</protein>
<gene>
    <name evidence="3" type="ORF">SAMN04488529_1153</name>
</gene>
<reference evidence="3 4" key="1">
    <citation type="submission" date="2016-10" db="EMBL/GenBank/DDBJ databases">
        <authorList>
            <person name="de Groot N.N."/>
        </authorList>
    </citation>
    <scope>NUCLEOTIDE SEQUENCE [LARGE SCALE GENOMIC DNA]</scope>
    <source>
        <strain evidence="3 4">DSM 12272</strain>
    </source>
</reference>
<dbReference type="OrthoDB" id="1683298at2"/>
<dbReference type="EMBL" id="FNJM01000015">
    <property type="protein sequence ID" value="SDP74989.1"/>
    <property type="molecule type" value="Genomic_DNA"/>
</dbReference>
<dbReference type="AlphaFoldDB" id="A0A1H0V8U6"/>
<dbReference type="Gene3D" id="2.60.40.2440">
    <property type="entry name" value="Carbohydrate binding type-21 domain"/>
    <property type="match status" value="1"/>
</dbReference>
<dbReference type="InterPro" id="IPR038175">
    <property type="entry name" value="CBM21_dom_sf"/>
</dbReference>
<feature type="signal peptide" evidence="1">
    <location>
        <begin position="1"/>
        <end position="26"/>
    </location>
</feature>
<keyword evidence="4" id="KW-1185">Reference proteome</keyword>
<accession>A0A1H0V8U6</accession>
<proteinExistence type="predicted"/>
<organism evidence="3 4">
    <name type="scientific">Clostridium gasigenes</name>
    <dbReference type="NCBI Taxonomy" id="94869"/>
    <lineage>
        <taxon>Bacteria</taxon>
        <taxon>Bacillati</taxon>
        <taxon>Bacillota</taxon>
        <taxon>Clostridia</taxon>
        <taxon>Eubacteriales</taxon>
        <taxon>Clostridiaceae</taxon>
        <taxon>Clostridium</taxon>
    </lineage>
</organism>
<feature type="chain" id="PRO_5011793505" evidence="1">
    <location>
        <begin position="27"/>
        <end position="130"/>
    </location>
</feature>